<gene>
    <name evidence="1" type="ORF">SAMN02927921_03939</name>
</gene>
<evidence type="ECO:0000313" key="2">
    <source>
        <dbReference type="Proteomes" id="UP000182248"/>
    </source>
</evidence>
<dbReference type="Proteomes" id="UP000182248">
    <property type="component" value="Unassembled WGS sequence"/>
</dbReference>
<protein>
    <submittedName>
        <fullName evidence="1">Uncharacterized protein</fullName>
    </submittedName>
</protein>
<accession>A0A1K1RRZ8</accession>
<evidence type="ECO:0000313" key="1">
    <source>
        <dbReference type="EMBL" id="SFW74857.1"/>
    </source>
</evidence>
<sequence>MCIPIYDGIIHELMYGGQHRNQMAIAPGELLFYDKNSHGIGITTGRK</sequence>
<keyword evidence="2" id="KW-1185">Reference proteome</keyword>
<reference evidence="1 2" key="1">
    <citation type="submission" date="2016-11" db="EMBL/GenBank/DDBJ databases">
        <authorList>
            <person name="Jaros S."/>
            <person name="Januszkiewicz K."/>
            <person name="Wedrychowicz H."/>
        </authorList>
    </citation>
    <scope>NUCLEOTIDE SEQUENCE [LARGE SCALE GENOMIC DNA]</scope>
    <source>
        <strain evidence="1 2">CGMCC 1.12145</strain>
    </source>
</reference>
<organism evidence="1 2">
    <name type="scientific">Sinomicrobium oceani</name>
    <dbReference type="NCBI Taxonomy" id="1150368"/>
    <lineage>
        <taxon>Bacteria</taxon>
        <taxon>Pseudomonadati</taxon>
        <taxon>Bacteroidota</taxon>
        <taxon>Flavobacteriia</taxon>
        <taxon>Flavobacteriales</taxon>
        <taxon>Flavobacteriaceae</taxon>
        <taxon>Sinomicrobium</taxon>
    </lineage>
</organism>
<name>A0A1K1RRZ8_9FLAO</name>
<dbReference type="EMBL" id="FPJE01000033">
    <property type="protein sequence ID" value="SFW74857.1"/>
    <property type="molecule type" value="Genomic_DNA"/>
</dbReference>
<dbReference type="AlphaFoldDB" id="A0A1K1RRZ8"/>
<proteinExistence type="predicted"/>
<dbReference type="STRING" id="1150368.SAMN02927921_03939"/>